<reference evidence="2 3" key="1">
    <citation type="submission" date="2017-06" db="EMBL/GenBank/DDBJ databases">
        <authorList>
            <person name="Kim H.J."/>
            <person name="Triplett B.A."/>
        </authorList>
    </citation>
    <scope>NUCLEOTIDE SEQUENCE [LARGE SCALE GENOMIC DNA]</scope>
    <source>
        <strain evidence="2 3">594</strain>
    </source>
</reference>
<dbReference type="AlphaFoldDB" id="A0A246I5E3"/>
<accession>A0A246I5E3</accession>
<name>A0A246I5E3_STEMA</name>
<keyword evidence="1" id="KW-0812">Transmembrane</keyword>
<dbReference type="EMBL" id="NIVX01000076">
    <property type="protein sequence ID" value="OWQ73797.1"/>
    <property type="molecule type" value="Genomic_DNA"/>
</dbReference>
<evidence type="ECO:0008006" key="4">
    <source>
        <dbReference type="Google" id="ProtNLM"/>
    </source>
</evidence>
<protein>
    <recommendedName>
        <fullName evidence="4">Transmembrane protein</fullName>
    </recommendedName>
</protein>
<organism evidence="2 3">
    <name type="scientific">Stenotrophomonas maltophilia</name>
    <name type="common">Pseudomonas maltophilia</name>
    <name type="synonym">Xanthomonas maltophilia</name>
    <dbReference type="NCBI Taxonomy" id="40324"/>
    <lineage>
        <taxon>Bacteria</taxon>
        <taxon>Pseudomonadati</taxon>
        <taxon>Pseudomonadota</taxon>
        <taxon>Gammaproteobacteria</taxon>
        <taxon>Lysobacterales</taxon>
        <taxon>Lysobacteraceae</taxon>
        <taxon>Stenotrophomonas</taxon>
        <taxon>Stenotrophomonas maltophilia group</taxon>
    </lineage>
</organism>
<feature type="transmembrane region" description="Helical" evidence="1">
    <location>
        <begin position="46"/>
        <end position="66"/>
    </location>
</feature>
<dbReference type="Proteomes" id="UP000197090">
    <property type="component" value="Unassembled WGS sequence"/>
</dbReference>
<evidence type="ECO:0000313" key="2">
    <source>
        <dbReference type="EMBL" id="OWQ73797.1"/>
    </source>
</evidence>
<evidence type="ECO:0000256" key="1">
    <source>
        <dbReference type="SAM" id="Phobius"/>
    </source>
</evidence>
<sequence>MKDRFNWQGVAGRASTWLATLAAAAAAALGAYALMPERAQNLFPEWGLIVLGGLAVGGAFLVPVATSFKQKPKRPKEGL</sequence>
<keyword evidence="1" id="KW-0472">Membrane</keyword>
<evidence type="ECO:0000313" key="3">
    <source>
        <dbReference type="Proteomes" id="UP000197090"/>
    </source>
</evidence>
<keyword evidence="1" id="KW-1133">Transmembrane helix</keyword>
<comment type="caution">
    <text evidence="2">The sequence shown here is derived from an EMBL/GenBank/DDBJ whole genome shotgun (WGS) entry which is preliminary data.</text>
</comment>
<dbReference type="RefSeq" id="WP_088497117.1">
    <property type="nucleotide sequence ID" value="NZ_CP033829.1"/>
</dbReference>
<proteinExistence type="predicted"/>
<gene>
    <name evidence="2" type="ORF">CEE63_11620</name>
</gene>